<sequence length="203" mass="23142">MNLTKKSYLQIAFIIFIISTITACKSQNSQQSKSILKEEIKAKKGIDKLANDSNAVIVLIKKPGSDSLQLIKDGKFPDDVEVTYNLVKDKNGNIVLISESPTSESGDWDIQYLNYFNKSGKLFAFERMAGFFNSECTIDADDAAHEDLVKYYDTDFNVISSKYTLTDSKHRKLKKSKCQFNYDYPYIIAKDLKTYLKTNHINI</sequence>
<dbReference type="Proteomes" id="UP000317010">
    <property type="component" value="Unassembled WGS sequence"/>
</dbReference>
<reference evidence="1 2" key="1">
    <citation type="submission" date="2019-07" db="EMBL/GenBank/DDBJ databases">
        <title>Genomic Encyclopedia of Archaeal and Bacterial Type Strains, Phase II (KMG-II): from individual species to whole genera.</title>
        <authorList>
            <person name="Goeker M."/>
        </authorList>
    </citation>
    <scope>NUCLEOTIDE SEQUENCE [LARGE SCALE GENOMIC DNA]</scope>
    <source>
        <strain evidence="1 2">ATCC BAA-1854</strain>
    </source>
</reference>
<dbReference type="RefSeq" id="WP_144908643.1">
    <property type="nucleotide sequence ID" value="NZ_VLLI01000001.1"/>
</dbReference>
<organism evidence="1 2">
    <name type="scientific">Mucilaginibacter frigoritolerans</name>
    <dbReference type="NCBI Taxonomy" id="652788"/>
    <lineage>
        <taxon>Bacteria</taxon>
        <taxon>Pseudomonadati</taxon>
        <taxon>Bacteroidota</taxon>
        <taxon>Sphingobacteriia</taxon>
        <taxon>Sphingobacteriales</taxon>
        <taxon>Sphingobacteriaceae</taxon>
        <taxon>Mucilaginibacter</taxon>
    </lineage>
</organism>
<name>A0A562UF61_9SPHI</name>
<keyword evidence="2" id="KW-1185">Reference proteome</keyword>
<dbReference type="EMBL" id="VLLI01000001">
    <property type="protein sequence ID" value="TWJ04428.1"/>
    <property type="molecule type" value="Genomic_DNA"/>
</dbReference>
<accession>A0A562UF61</accession>
<comment type="caution">
    <text evidence="1">The sequence shown here is derived from an EMBL/GenBank/DDBJ whole genome shotgun (WGS) entry which is preliminary data.</text>
</comment>
<evidence type="ECO:0008006" key="3">
    <source>
        <dbReference type="Google" id="ProtNLM"/>
    </source>
</evidence>
<dbReference type="OrthoDB" id="790967at2"/>
<dbReference type="PROSITE" id="PS51257">
    <property type="entry name" value="PROKAR_LIPOPROTEIN"/>
    <property type="match status" value="1"/>
</dbReference>
<evidence type="ECO:0000313" key="1">
    <source>
        <dbReference type="EMBL" id="TWJ04428.1"/>
    </source>
</evidence>
<evidence type="ECO:0000313" key="2">
    <source>
        <dbReference type="Proteomes" id="UP000317010"/>
    </source>
</evidence>
<dbReference type="AlphaFoldDB" id="A0A562UF61"/>
<proteinExistence type="predicted"/>
<gene>
    <name evidence="1" type="ORF">JN11_00137</name>
</gene>
<protein>
    <recommendedName>
        <fullName evidence="3">Lipoprotein</fullName>
    </recommendedName>
</protein>